<keyword evidence="2" id="KW-0862">Zinc</keyword>
<dbReference type="AlphaFoldDB" id="A0A060WBD5"/>
<keyword evidence="1" id="KW-0479">Metal-binding</keyword>
<dbReference type="GO" id="GO:0046872">
    <property type="term" value="F:metal ion binding"/>
    <property type="evidence" value="ECO:0007669"/>
    <property type="project" value="UniProtKB-KW"/>
</dbReference>
<dbReference type="InterPro" id="IPR046349">
    <property type="entry name" value="C1-like_sf"/>
</dbReference>
<evidence type="ECO:0000256" key="1">
    <source>
        <dbReference type="ARBA" id="ARBA00022723"/>
    </source>
</evidence>
<dbReference type="Proteomes" id="UP000193380">
    <property type="component" value="Unassembled WGS sequence"/>
</dbReference>
<reference evidence="5" key="1">
    <citation type="journal article" date="2014" name="Nat. Commun.">
        <title>The rainbow trout genome provides novel insights into evolution after whole-genome duplication in vertebrates.</title>
        <authorList>
            <person name="Berthelot C."/>
            <person name="Brunet F."/>
            <person name="Chalopin D."/>
            <person name="Juanchich A."/>
            <person name="Bernard M."/>
            <person name="Noel B."/>
            <person name="Bento P."/>
            <person name="Da Silva C."/>
            <person name="Labadie K."/>
            <person name="Alberti A."/>
            <person name="Aury J.M."/>
            <person name="Louis A."/>
            <person name="Dehais P."/>
            <person name="Bardou P."/>
            <person name="Montfort J."/>
            <person name="Klopp C."/>
            <person name="Cabau C."/>
            <person name="Gaspin C."/>
            <person name="Thorgaard G.H."/>
            <person name="Boussaha M."/>
            <person name="Quillet E."/>
            <person name="Guyomard R."/>
            <person name="Galiana D."/>
            <person name="Bobe J."/>
            <person name="Volff J.N."/>
            <person name="Genet C."/>
            <person name="Wincker P."/>
            <person name="Jaillon O."/>
            <person name="Roest Crollius H."/>
            <person name="Guiguen Y."/>
        </authorList>
    </citation>
    <scope>NUCLEOTIDE SEQUENCE [LARGE SCALE GENOMIC DNA]</scope>
</reference>
<dbReference type="PROSITE" id="PS50081">
    <property type="entry name" value="ZF_DAG_PE_2"/>
    <property type="match status" value="1"/>
</dbReference>
<evidence type="ECO:0000256" key="3">
    <source>
        <dbReference type="SAM" id="MobiDB-lite"/>
    </source>
</evidence>
<dbReference type="InterPro" id="IPR002219">
    <property type="entry name" value="PKC_DAG/PE"/>
</dbReference>
<dbReference type="SUPFAM" id="SSF57889">
    <property type="entry name" value="Cysteine-rich domain"/>
    <property type="match status" value="1"/>
</dbReference>
<protein>
    <recommendedName>
        <fullName evidence="4">Phorbol-ester/DAG-type domain-containing protein</fullName>
    </recommendedName>
</protein>
<feature type="domain" description="Phorbol-ester/DAG-type" evidence="4">
    <location>
        <begin position="130"/>
        <end position="175"/>
    </location>
</feature>
<name>A0A060WBD5_ONCMY</name>
<proteinExistence type="predicted"/>
<dbReference type="STRING" id="8022.A0A060WBD5"/>
<accession>A0A060WBD5</accession>
<organism evidence="5 6">
    <name type="scientific">Oncorhynchus mykiss</name>
    <name type="common">Rainbow trout</name>
    <name type="synonym">Salmo gairdneri</name>
    <dbReference type="NCBI Taxonomy" id="8022"/>
    <lineage>
        <taxon>Eukaryota</taxon>
        <taxon>Metazoa</taxon>
        <taxon>Chordata</taxon>
        <taxon>Craniata</taxon>
        <taxon>Vertebrata</taxon>
        <taxon>Euteleostomi</taxon>
        <taxon>Actinopterygii</taxon>
        <taxon>Neopterygii</taxon>
        <taxon>Teleostei</taxon>
        <taxon>Protacanthopterygii</taxon>
        <taxon>Salmoniformes</taxon>
        <taxon>Salmonidae</taxon>
        <taxon>Salmoninae</taxon>
        <taxon>Oncorhynchus</taxon>
    </lineage>
</organism>
<sequence>MHQSRKYSPMALDFVNKSALTQRTKTVDYSRGELFNPPRVHHSKVNEVRAVRRHISPPSRSLEGIEAVWSERRAGSLPNLVERRPGPVKVMNPAENGCPGRGSRKRGFKPPDVRTIFSLSERNPRARGEGHTFYLGLSGAWCDVCWEYIPRFSLMCSGCKYTCHPECRERVSLDCHPGGPGAVDTPLSQDHLNDETQPTVSTRLLSHSLCVCVCVCSVCASPSLSVGSVCASPSLSVGSVCASHLMYGQSGALIILSPVSI</sequence>
<dbReference type="CDD" id="cd20886">
    <property type="entry name" value="C1_RASSF5"/>
    <property type="match status" value="1"/>
</dbReference>
<reference evidence="5" key="2">
    <citation type="submission" date="2014-03" db="EMBL/GenBank/DDBJ databases">
        <authorList>
            <person name="Genoscope - CEA"/>
        </authorList>
    </citation>
    <scope>NUCLEOTIDE SEQUENCE</scope>
</reference>
<evidence type="ECO:0000313" key="6">
    <source>
        <dbReference type="Proteomes" id="UP000193380"/>
    </source>
</evidence>
<evidence type="ECO:0000256" key="2">
    <source>
        <dbReference type="ARBA" id="ARBA00022833"/>
    </source>
</evidence>
<evidence type="ECO:0000313" key="5">
    <source>
        <dbReference type="EMBL" id="CDQ64477.1"/>
    </source>
</evidence>
<dbReference type="PaxDb" id="8022-A0A060WBD5"/>
<dbReference type="PROSITE" id="PS00479">
    <property type="entry name" value="ZF_DAG_PE_1"/>
    <property type="match status" value="1"/>
</dbReference>
<gene>
    <name evidence="5" type="ORF">GSONMT00071312001</name>
</gene>
<dbReference type="Gene3D" id="3.30.60.20">
    <property type="match status" value="1"/>
</dbReference>
<evidence type="ECO:0000259" key="4">
    <source>
        <dbReference type="PROSITE" id="PS50081"/>
    </source>
</evidence>
<dbReference type="EMBL" id="FR904473">
    <property type="protein sequence ID" value="CDQ64477.1"/>
    <property type="molecule type" value="Genomic_DNA"/>
</dbReference>
<feature type="region of interest" description="Disordered" evidence="3">
    <location>
        <begin position="80"/>
        <end position="105"/>
    </location>
</feature>
<dbReference type="SMART" id="SM00109">
    <property type="entry name" value="C1"/>
    <property type="match status" value="1"/>
</dbReference>